<evidence type="ECO:0000256" key="4">
    <source>
        <dbReference type="RuleBase" id="RU361176"/>
    </source>
</evidence>
<reference evidence="6 7" key="1">
    <citation type="submission" date="2023-05" db="EMBL/GenBank/DDBJ databases">
        <title>Streptantibioticus silvisoli sp. nov., acidotolerant actinomycetes 1 from pine litter.</title>
        <authorList>
            <person name="Swiecimska M."/>
            <person name="Golinska P."/>
            <person name="Sangal V."/>
            <person name="Wachnowicz B."/>
            <person name="Goodfellow M."/>
        </authorList>
    </citation>
    <scope>NUCLEOTIDE SEQUENCE [LARGE SCALE GENOMIC DNA]</scope>
    <source>
        <strain evidence="6 7">DSM 42109</strain>
    </source>
</reference>
<dbReference type="Gene3D" id="3.20.20.80">
    <property type="entry name" value="Glycosidases"/>
    <property type="match status" value="1"/>
</dbReference>
<dbReference type="InterPro" id="IPR017853">
    <property type="entry name" value="GH"/>
</dbReference>
<proteinExistence type="inferred from homology"/>
<dbReference type="PROSITE" id="PS51904">
    <property type="entry name" value="GLYCOSYL_HYDROL_F25_2"/>
    <property type="match status" value="1"/>
</dbReference>
<dbReference type="InterPro" id="IPR018077">
    <property type="entry name" value="Glyco_hydro_fam25_subgr"/>
</dbReference>
<dbReference type="Pfam" id="PF01183">
    <property type="entry name" value="Glyco_hydro_25"/>
    <property type="match status" value="1"/>
</dbReference>
<keyword evidence="2 4" id="KW-0378">Hydrolase</keyword>
<comment type="caution">
    <text evidence="6">The sequence shown here is derived from an EMBL/GenBank/DDBJ whole genome shotgun (WGS) entry which is preliminary data.</text>
</comment>
<evidence type="ECO:0000256" key="5">
    <source>
        <dbReference type="SAM" id="SignalP"/>
    </source>
</evidence>
<keyword evidence="7" id="KW-1185">Reference proteome</keyword>
<protein>
    <recommendedName>
        <fullName evidence="4">Lysozyme</fullName>
        <ecNumber evidence="4">3.2.1.17</ecNumber>
    </recommendedName>
</protein>
<dbReference type="EMBL" id="JANCPR020000012">
    <property type="protein sequence ID" value="MDJ1133062.1"/>
    <property type="molecule type" value="Genomic_DNA"/>
</dbReference>
<organism evidence="6 7">
    <name type="scientific">Streptomyces iconiensis</name>
    <dbReference type="NCBI Taxonomy" id="1384038"/>
    <lineage>
        <taxon>Bacteria</taxon>
        <taxon>Bacillati</taxon>
        <taxon>Actinomycetota</taxon>
        <taxon>Actinomycetes</taxon>
        <taxon>Kitasatosporales</taxon>
        <taxon>Streptomycetaceae</taxon>
        <taxon>Streptomyces</taxon>
    </lineage>
</organism>
<dbReference type="PANTHER" id="PTHR34135">
    <property type="entry name" value="LYSOZYME"/>
    <property type="match status" value="1"/>
</dbReference>
<gene>
    <name evidence="6" type="ORF">NMN56_014035</name>
</gene>
<evidence type="ECO:0000313" key="6">
    <source>
        <dbReference type="EMBL" id="MDJ1133062.1"/>
    </source>
</evidence>
<dbReference type="CDD" id="cd06412">
    <property type="entry name" value="GH25_CH-type"/>
    <property type="match status" value="1"/>
</dbReference>
<dbReference type="PROSITE" id="PS00953">
    <property type="entry name" value="GLYCOSYL_HYDROL_F25_1"/>
    <property type="match status" value="1"/>
</dbReference>
<dbReference type="InterPro" id="IPR008270">
    <property type="entry name" value="Glyco_hydro_25_AS"/>
</dbReference>
<dbReference type="EC" id="3.2.1.17" evidence="4"/>
<evidence type="ECO:0000256" key="3">
    <source>
        <dbReference type="ARBA" id="ARBA00023295"/>
    </source>
</evidence>
<dbReference type="InterPro" id="IPR002053">
    <property type="entry name" value="Glyco_hydro_25"/>
</dbReference>
<sequence>MARGRQPAVRRTPALTLAAAALALTGTALADRPVQADTTAKPRGHDVSSYQGKVNWKRARTDGARFVYVKATEGTAYKNPHFKQQYGGAGAAGILRGAYHFARADESSGKAQAAHLVRNGGTWRGDGATLPPALDLEAAYGKTCHGLSRAGMRGWIRSFSNEVRRLTGRRPVLYTSTRWWRTCTGDSAAFARTHPLWLADWRGTPGPLPGGWHARALWQYANKGRLPGDQNLFNGTLTQLRKFARG</sequence>
<dbReference type="PANTHER" id="PTHR34135:SF2">
    <property type="entry name" value="LYSOZYME"/>
    <property type="match status" value="1"/>
</dbReference>
<name>A0ABT6ZW55_9ACTN</name>
<keyword evidence="3 4" id="KW-0326">Glycosidase</keyword>
<comment type="catalytic activity">
    <reaction evidence="4">
        <text>Hydrolysis of (1-&gt;4)-beta-linkages between N-acetylmuramic acid and N-acetyl-D-glucosamine residues in a peptidoglycan and between N-acetyl-D-glucosamine residues in chitodextrins.</text>
        <dbReference type="EC" id="3.2.1.17"/>
    </reaction>
</comment>
<evidence type="ECO:0000313" key="7">
    <source>
        <dbReference type="Proteomes" id="UP001214441"/>
    </source>
</evidence>
<dbReference type="SUPFAM" id="SSF51445">
    <property type="entry name" value="(Trans)glycosidases"/>
    <property type="match status" value="1"/>
</dbReference>
<accession>A0ABT6ZW55</accession>
<evidence type="ECO:0000256" key="2">
    <source>
        <dbReference type="ARBA" id="ARBA00022801"/>
    </source>
</evidence>
<keyword evidence="5" id="KW-0732">Signal</keyword>
<dbReference type="SMART" id="SM00641">
    <property type="entry name" value="Glyco_25"/>
    <property type="match status" value="1"/>
</dbReference>
<comment type="similarity">
    <text evidence="1 4">Belongs to the glycosyl hydrolase 25 family.</text>
</comment>
<feature type="signal peptide" evidence="5">
    <location>
        <begin position="1"/>
        <end position="30"/>
    </location>
</feature>
<feature type="chain" id="PRO_5047217078" description="Lysozyme" evidence="5">
    <location>
        <begin position="31"/>
        <end position="246"/>
    </location>
</feature>
<evidence type="ECO:0000256" key="1">
    <source>
        <dbReference type="ARBA" id="ARBA00010646"/>
    </source>
</evidence>
<dbReference type="Proteomes" id="UP001214441">
    <property type="component" value="Unassembled WGS sequence"/>
</dbReference>